<dbReference type="PANTHER" id="PTHR33463">
    <property type="entry name" value="NB-ARC DOMAIN-CONTAINING PROTEIN-RELATED"/>
    <property type="match status" value="1"/>
</dbReference>
<dbReference type="InterPro" id="IPR058922">
    <property type="entry name" value="WHD_DRP"/>
</dbReference>
<keyword evidence="4" id="KW-0611">Plant defense</keyword>
<dbReference type="Gene3D" id="3.80.10.10">
    <property type="entry name" value="Ribonuclease Inhibitor"/>
    <property type="match status" value="1"/>
</dbReference>
<reference evidence="8" key="2">
    <citation type="journal article" date="2024" name="Plant">
        <title>Genomic evolution and insights into agronomic trait innovations of Sesamum species.</title>
        <authorList>
            <person name="Miao H."/>
            <person name="Wang L."/>
            <person name="Qu L."/>
            <person name="Liu H."/>
            <person name="Sun Y."/>
            <person name="Le M."/>
            <person name="Wang Q."/>
            <person name="Wei S."/>
            <person name="Zheng Y."/>
            <person name="Lin W."/>
            <person name="Duan Y."/>
            <person name="Cao H."/>
            <person name="Xiong S."/>
            <person name="Wang X."/>
            <person name="Wei L."/>
            <person name="Li C."/>
            <person name="Ma Q."/>
            <person name="Ju M."/>
            <person name="Zhao R."/>
            <person name="Li G."/>
            <person name="Mu C."/>
            <person name="Tian Q."/>
            <person name="Mei H."/>
            <person name="Zhang T."/>
            <person name="Gao T."/>
            <person name="Zhang H."/>
        </authorList>
    </citation>
    <scope>NUCLEOTIDE SEQUENCE</scope>
    <source>
        <strain evidence="8">KEN8</strain>
    </source>
</reference>
<dbReference type="InterPro" id="IPR027417">
    <property type="entry name" value="P-loop_NTPase"/>
</dbReference>
<dbReference type="GO" id="GO:0006952">
    <property type="term" value="P:defense response"/>
    <property type="evidence" value="ECO:0007669"/>
    <property type="project" value="UniProtKB-KW"/>
</dbReference>
<dbReference type="Pfam" id="PF00931">
    <property type="entry name" value="NB-ARC"/>
    <property type="match status" value="1"/>
</dbReference>
<evidence type="ECO:0000259" key="7">
    <source>
        <dbReference type="Pfam" id="PF23559"/>
    </source>
</evidence>
<name>A0AAW2T1F3_9LAMI</name>
<evidence type="ECO:0000256" key="5">
    <source>
        <dbReference type="ARBA" id="ARBA00022840"/>
    </source>
</evidence>
<comment type="caution">
    <text evidence="8">The sequence shown here is derived from an EMBL/GenBank/DDBJ whole genome shotgun (WGS) entry which is preliminary data.</text>
</comment>
<dbReference type="Gene3D" id="1.10.8.430">
    <property type="entry name" value="Helical domain of apoptotic protease-activating factors"/>
    <property type="match status" value="1"/>
</dbReference>
<dbReference type="AlphaFoldDB" id="A0AAW2T1F3"/>
<accession>A0AAW2T1F3</accession>
<gene>
    <name evidence="8" type="ORF">Scaly_0213000</name>
</gene>
<keyword evidence="5" id="KW-0067">ATP-binding</keyword>
<evidence type="ECO:0000256" key="3">
    <source>
        <dbReference type="ARBA" id="ARBA00022741"/>
    </source>
</evidence>
<comment type="similarity">
    <text evidence="1">Belongs to the disease resistance NB-LRR family.</text>
</comment>
<evidence type="ECO:0000256" key="2">
    <source>
        <dbReference type="ARBA" id="ARBA00022614"/>
    </source>
</evidence>
<organism evidence="8">
    <name type="scientific">Sesamum calycinum</name>
    <dbReference type="NCBI Taxonomy" id="2727403"/>
    <lineage>
        <taxon>Eukaryota</taxon>
        <taxon>Viridiplantae</taxon>
        <taxon>Streptophyta</taxon>
        <taxon>Embryophyta</taxon>
        <taxon>Tracheophyta</taxon>
        <taxon>Spermatophyta</taxon>
        <taxon>Magnoliopsida</taxon>
        <taxon>eudicotyledons</taxon>
        <taxon>Gunneridae</taxon>
        <taxon>Pentapetalae</taxon>
        <taxon>asterids</taxon>
        <taxon>lamiids</taxon>
        <taxon>Lamiales</taxon>
        <taxon>Pedaliaceae</taxon>
        <taxon>Sesamum</taxon>
    </lineage>
</organism>
<feature type="domain" description="NB-ARC" evidence="6">
    <location>
        <begin position="187"/>
        <end position="265"/>
    </location>
</feature>
<dbReference type="InterPro" id="IPR050905">
    <property type="entry name" value="Plant_NBS-LRR"/>
</dbReference>
<dbReference type="InterPro" id="IPR042197">
    <property type="entry name" value="Apaf_helical"/>
</dbReference>
<reference evidence="8" key="1">
    <citation type="submission" date="2020-06" db="EMBL/GenBank/DDBJ databases">
        <authorList>
            <person name="Li T."/>
            <person name="Hu X."/>
            <person name="Zhang T."/>
            <person name="Song X."/>
            <person name="Zhang H."/>
            <person name="Dai N."/>
            <person name="Sheng W."/>
            <person name="Hou X."/>
            <person name="Wei L."/>
        </authorList>
    </citation>
    <scope>NUCLEOTIDE SEQUENCE</scope>
    <source>
        <strain evidence="8">KEN8</strain>
        <tissue evidence="8">Leaf</tissue>
    </source>
</reference>
<dbReference type="PRINTS" id="PR00364">
    <property type="entry name" value="DISEASERSIST"/>
</dbReference>
<dbReference type="SUPFAM" id="SSF52540">
    <property type="entry name" value="P-loop containing nucleoside triphosphate hydrolases"/>
    <property type="match status" value="1"/>
</dbReference>
<dbReference type="EMBL" id="JACGWM010000001">
    <property type="protein sequence ID" value="KAL0397646.1"/>
    <property type="molecule type" value="Genomic_DNA"/>
</dbReference>
<protein>
    <submittedName>
        <fullName evidence="8">Disease resistance protein</fullName>
    </submittedName>
</protein>
<evidence type="ECO:0000256" key="4">
    <source>
        <dbReference type="ARBA" id="ARBA00022821"/>
    </source>
</evidence>
<evidence type="ECO:0000256" key="1">
    <source>
        <dbReference type="ARBA" id="ARBA00008894"/>
    </source>
</evidence>
<keyword evidence="2" id="KW-0433">Leucine-rich repeat</keyword>
<evidence type="ECO:0000313" key="8">
    <source>
        <dbReference type="EMBL" id="KAL0397646.1"/>
    </source>
</evidence>
<keyword evidence="3" id="KW-0547">Nucleotide-binding</keyword>
<dbReference type="PANTHER" id="PTHR33463:SF202">
    <property type="entry name" value="NB-ARC DOMAIN-CONTAINING PROTEIN"/>
    <property type="match status" value="1"/>
</dbReference>
<sequence>MEVLASVVGSLVAEPCRALFLFLRDKLRNPLRFTANLVALDKEMEGLIDRRNQLREHLALAATAGLQAPPQVRNWLGQVTRLEGHVRCFKDYLALRARKSACSSCLSCSKLADRVARWLQEARKLTSDAGEFPESMAGPDSSIVRTEYIPAPTIVDQPTASRNMAKIMDVLSSKEVKRIGIWESELKKVQKLVADRLKLALTEESMETRANFDLVGIPAPDVHKGGKIILTTRFSNVCLQMTEVTLKIDVLNETEAWSLFCTSAGEVATLGEVEPLARAITKECAGLPLAIVVVGASLRGKRMIELWKDALSALRRSEPLIQEELVRYWLAEGLLDEYHNIEEVVDRGMTIIEILKDSSLLEQGDWSTVKIHDVIRDVSVWISSSLQKECKFLVRSGIGLHQIREGAGEIPHQFLAAFMSLKILDLSGCFLIKSLPPCFDQLGELQALVLRSCIHLETLPPFGGLAKLQVLVCSNTKVATLPQDSSASTLETSDTLLNRMMKKFELSIGSSASILEADRGRLKKGCQGLDIM</sequence>
<dbReference type="InterPro" id="IPR032675">
    <property type="entry name" value="LRR_dom_sf"/>
</dbReference>
<dbReference type="GO" id="GO:0043531">
    <property type="term" value="F:ADP binding"/>
    <property type="evidence" value="ECO:0007669"/>
    <property type="project" value="InterPro"/>
</dbReference>
<feature type="domain" description="Disease resistance protein winged helix" evidence="7">
    <location>
        <begin position="322"/>
        <end position="378"/>
    </location>
</feature>
<dbReference type="Pfam" id="PF23559">
    <property type="entry name" value="WHD_DRP"/>
    <property type="match status" value="1"/>
</dbReference>
<dbReference type="SUPFAM" id="SSF52058">
    <property type="entry name" value="L domain-like"/>
    <property type="match status" value="1"/>
</dbReference>
<dbReference type="InterPro" id="IPR002182">
    <property type="entry name" value="NB-ARC"/>
</dbReference>
<evidence type="ECO:0000259" key="6">
    <source>
        <dbReference type="Pfam" id="PF00931"/>
    </source>
</evidence>
<proteinExistence type="inferred from homology"/>
<dbReference type="GO" id="GO:0005524">
    <property type="term" value="F:ATP binding"/>
    <property type="evidence" value="ECO:0007669"/>
    <property type="project" value="UniProtKB-KW"/>
</dbReference>